<dbReference type="WBParaSite" id="PS1159_v2.g23413.t1">
    <property type="protein sequence ID" value="PS1159_v2.g23413.t1"/>
    <property type="gene ID" value="PS1159_v2.g23413"/>
</dbReference>
<sequence>MKAKVLLHRNSPQQKLGLGVAIESNDADNRVIAVRVEQIDPRSIAESSGLRAGDRILSVNGVDVTRCTKSQCLSLFSKAASQVSLTVFPGQK</sequence>
<evidence type="ECO:0000313" key="1">
    <source>
        <dbReference type="Proteomes" id="UP000887580"/>
    </source>
</evidence>
<proteinExistence type="predicted"/>
<protein>
    <submittedName>
        <fullName evidence="2">PDZ domain-containing protein</fullName>
    </submittedName>
</protein>
<accession>A0AC35G2R1</accession>
<organism evidence="1 2">
    <name type="scientific">Panagrolaimus sp. PS1159</name>
    <dbReference type="NCBI Taxonomy" id="55785"/>
    <lineage>
        <taxon>Eukaryota</taxon>
        <taxon>Metazoa</taxon>
        <taxon>Ecdysozoa</taxon>
        <taxon>Nematoda</taxon>
        <taxon>Chromadorea</taxon>
        <taxon>Rhabditida</taxon>
        <taxon>Tylenchina</taxon>
        <taxon>Panagrolaimomorpha</taxon>
        <taxon>Panagrolaimoidea</taxon>
        <taxon>Panagrolaimidae</taxon>
        <taxon>Panagrolaimus</taxon>
    </lineage>
</organism>
<name>A0AC35G2R1_9BILA</name>
<reference evidence="2" key="1">
    <citation type="submission" date="2022-11" db="UniProtKB">
        <authorList>
            <consortium name="WormBaseParasite"/>
        </authorList>
    </citation>
    <scope>IDENTIFICATION</scope>
</reference>
<dbReference type="Proteomes" id="UP000887580">
    <property type="component" value="Unplaced"/>
</dbReference>
<evidence type="ECO:0000313" key="2">
    <source>
        <dbReference type="WBParaSite" id="PS1159_v2.g23413.t1"/>
    </source>
</evidence>